<comment type="similarity">
    <text evidence="1">Belongs to the bacterial solute-binding protein ModA family.</text>
</comment>
<keyword evidence="4" id="KW-0500">Molybdenum</keyword>
<name>A0A5M6IFB8_9PROT</name>
<keyword evidence="6" id="KW-1185">Reference proteome</keyword>
<accession>A0A5M6IFB8</accession>
<dbReference type="InterPro" id="IPR006311">
    <property type="entry name" value="TAT_signal"/>
</dbReference>
<dbReference type="Gene3D" id="3.40.190.10">
    <property type="entry name" value="Periplasmic binding protein-like II"/>
    <property type="match status" value="2"/>
</dbReference>
<organism evidence="5 6">
    <name type="scientific">Roseospira marina</name>
    <dbReference type="NCBI Taxonomy" id="140057"/>
    <lineage>
        <taxon>Bacteria</taxon>
        <taxon>Pseudomonadati</taxon>
        <taxon>Pseudomonadota</taxon>
        <taxon>Alphaproteobacteria</taxon>
        <taxon>Rhodospirillales</taxon>
        <taxon>Rhodospirillaceae</taxon>
        <taxon>Roseospira</taxon>
    </lineage>
</organism>
<evidence type="ECO:0000313" key="5">
    <source>
        <dbReference type="EMBL" id="KAA5606637.1"/>
    </source>
</evidence>
<dbReference type="Pfam" id="PF13531">
    <property type="entry name" value="SBP_bac_11"/>
    <property type="match status" value="1"/>
</dbReference>
<evidence type="ECO:0000256" key="4">
    <source>
        <dbReference type="PIRSR" id="PIRSR004846-1"/>
    </source>
</evidence>
<reference evidence="5 6" key="1">
    <citation type="submission" date="2019-09" db="EMBL/GenBank/DDBJ databases">
        <title>Genome sequence of Roseospira marina, one of the more divergent members of the non-sulfur purple photosynthetic bacterial family, the Rhodospirillaceae.</title>
        <authorList>
            <person name="Meyer T."/>
            <person name="Kyndt J."/>
        </authorList>
    </citation>
    <scope>NUCLEOTIDE SEQUENCE [LARGE SCALE GENOMIC DNA]</scope>
    <source>
        <strain evidence="5 6">DSM 15113</strain>
    </source>
</reference>
<evidence type="ECO:0000313" key="6">
    <source>
        <dbReference type="Proteomes" id="UP000324065"/>
    </source>
</evidence>
<dbReference type="AlphaFoldDB" id="A0A5M6IFB8"/>
<dbReference type="EMBL" id="VWPJ01000003">
    <property type="protein sequence ID" value="KAA5606637.1"/>
    <property type="molecule type" value="Genomic_DNA"/>
</dbReference>
<dbReference type="InterPro" id="IPR050682">
    <property type="entry name" value="ModA/WtpA"/>
</dbReference>
<dbReference type="GO" id="GO:0015689">
    <property type="term" value="P:molybdate ion transport"/>
    <property type="evidence" value="ECO:0007669"/>
    <property type="project" value="InterPro"/>
</dbReference>
<dbReference type="OrthoDB" id="9785015at2"/>
<dbReference type="PANTHER" id="PTHR30632:SF14">
    <property type="entry name" value="TUNGSTATE_MOLYBDATE_CHROMATE-BINDING PROTEIN MODA"/>
    <property type="match status" value="1"/>
</dbReference>
<dbReference type="PROSITE" id="PS51318">
    <property type="entry name" value="TAT"/>
    <property type="match status" value="1"/>
</dbReference>
<dbReference type="PIRSF" id="PIRSF004846">
    <property type="entry name" value="ModA"/>
    <property type="match status" value="1"/>
</dbReference>
<dbReference type="Proteomes" id="UP000324065">
    <property type="component" value="Unassembled WGS sequence"/>
</dbReference>
<dbReference type="SUPFAM" id="SSF53850">
    <property type="entry name" value="Periplasmic binding protein-like II"/>
    <property type="match status" value="1"/>
</dbReference>
<evidence type="ECO:0000256" key="1">
    <source>
        <dbReference type="ARBA" id="ARBA00009175"/>
    </source>
</evidence>
<dbReference type="GO" id="GO:0046872">
    <property type="term" value="F:metal ion binding"/>
    <property type="evidence" value="ECO:0007669"/>
    <property type="project" value="UniProtKB-KW"/>
</dbReference>
<keyword evidence="2 4" id="KW-0479">Metal-binding</keyword>
<dbReference type="NCBIfam" id="TIGR01256">
    <property type="entry name" value="modA"/>
    <property type="match status" value="1"/>
</dbReference>
<dbReference type="InterPro" id="IPR005950">
    <property type="entry name" value="ModA"/>
</dbReference>
<feature type="binding site" evidence="4">
    <location>
        <position position="80"/>
    </location>
    <ligand>
        <name>molybdate</name>
        <dbReference type="ChEBI" id="CHEBI:36264"/>
    </ligand>
</feature>
<keyword evidence="3" id="KW-0732">Signal</keyword>
<protein>
    <submittedName>
        <fullName evidence="5">Molybdate ABC transporter substrate-binding protein</fullName>
    </submittedName>
</protein>
<dbReference type="PANTHER" id="PTHR30632">
    <property type="entry name" value="MOLYBDATE-BINDING PERIPLASMIC PROTEIN"/>
    <property type="match status" value="1"/>
</dbReference>
<dbReference type="RefSeq" id="WP_150061238.1">
    <property type="nucleotide sequence ID" value="NZ_JACHII010000005.1"/>
</dbReference>
<dbReference type="GO" id="GO:0030973">
    <property type="term" value="F:molybdate ion binding"/>
    <property type="evidence" value="ECO:0007669"/>
    <property type="project" value="TreeGrafter"/>
</dbReference>
<evidence type="ECO:0000256" key="3">
    <source>
        <dbReference type="ARBA" id="ARBA00022729"/>
    </source>
</evidence>
<evidence type="ECO:0000256" key="2">
    <source>
        <dbReference type="ARBA" id="ARBA00022723"/>
    </source>
</evidence>
<proteinExistence type="inferred from homology"/>
<gene>
    <name evidence="5" type="primary">modA</name>
    <name evidence="5" type="ORF">F1188_04685</name>
</gene>
<sequence>MTPNDHRPHRPRPVSRRAVLAAGVVAATAGLVLTGSGVAIAQPAPIRVAVASGFAPAARQIARRFTAQTGQPVTFEVAASGKLYAQIVGGSGVHVFLSADAERPARAEAAGLTAPDSRFTYALGRLVLWSPDPALIDGTGAILNRPDALPSLAIANPVTSRHGAAAVEVLETLGLYGRLRPVTVTAADSLAVLDILTDGDAAAGFVPQSLVAKSDAGSRWLVPGDLHAPIRHQAVLMASGMRNAAARAFLSFLREPPAREIMAEYGYEPPTLPLR</sequence>
<comment type="caution">
    <text evidence="5">The sequence shown here is derived from an EMBL/GenBank/DDBJ whole genome shotgun (WGS) entry which is preliminary data.</text>
</comment>